<dbReference type="AlphaFoldDB" id="A0A2P2QFB3"/>
<dbReference type="EMBL" id="GGEC01085142">
    <property type="protein sequence ID" value="MBX65626.1"/>
    <property type="molecule type" value="Transcribed_RNA"/>
</dbReference>
<reference evidence="1" key="1">
    <citation type="submission" date="2018-02" db="EMBL/GenBank/DDBJ databases">
        <title>Rhizophora mucronata_Transcriptome.</title>
        <authorList>
            <person name="Meera S.P."/>
            <person name="Sreeshan A."/>
            <person name="Augustine A."/>
        </authorList>
    </citation>
    <scope>NUCLEOTIDE SEQUENCE</scope>
    <source>
        <tissue evidence="1">Leaf</tissue>
    </source>
</reference>
<protein>
    <submittedName>
        <fullName evidence="1">Uncharacterized protein</fullName>
    </submittedName>
</protein>
<name>A0A2P2QFB3_RHIMU</name>
<evidence type="ECO:0000313" key="1">
    <source>
        <dbReference type="EMBL" id="MBX65626.1"/>
    </source>
</evidence>
<organism evidence="1">
    <name type="scientific">Rhizophora mucronata</name>
    <name type="common">Asiatic mangrove</name>
    <dbReference type="NCBI Taxonomy" id="61149"/>
    <lineage>
        <taxon>Eukaryota</taxon>
        <taxon>Viridiplantae</taxon>
        <taxon>Streptophyta</taxon>
        <taxon>Embryophyta</taxon>
        <taxon>Tracheophyta</taxon>
        <taxon>Spermatophyta</taxon>
        <taxon>Magnoliopsida</taxon>
        <taxon>eudicotyledons</taxon>
        <taxon>Gunneridae</taxon>
        <taxon>Pentapetalae</taxon>
        <taxon>rosids</taxon>
        <taxon>fabids</taxon>
        <taxon>Malpighiales</taxon>
        <taxon>Rhizophoraceae</taxon>
        <taxon>Rhizophora</taxon>
    </lineage>
</organism>
<proteinExistence type="predicted"/>
<sequence>MHTYTYMCVHFVPSILFRFVPFCSYCGVDFGFNPDTMHTIGT</sequence>
<accession>A0A2P2QFB3</accession>